<protein>
    <recommendedName>
        <fullName evidence="5">Carboxypeptidase regulatory-like domain-containing protein</fullName>
    </recommendedName>
</protein>
<dbReference type="SUPFAM" id="SSF49464">
    <property type="entry name" value="Carboxypeptidase regulatory domain-like"/>
    <property type="match status" value="1"/>
</dbReference>
<feature type="signal peptide" evidence="2">
    <location>
        <begin position="1"/>
        <end position="23"/>
    </location>
</feature>
<name>A0AAP2CIL5_9BACT</name>
<evidence type="ECO:0008006" key="5">
    <source>
        <dbReference type="Google" id="ProtNLM"/>
    </source>
</evidence>
<feature type="chain" id="PRO_5042881150" description="Carboxypeptidase regulatory-like domain-containing protein" evidence="2">
    <location>
        <begin position="24"/>
        <end position="247"/>
    </location>
</feature>
<sequence>MSYPLRILIFIVLFGSGSSIAFAQAVTGNVIDVQDNYNLKDVKVENIKTAETFTSNDRGYFRIGATLGDSIRFTKEGYVPHYWVVDDLEHQLIPLIFDAVGLPPAYVFGERPSLYIPGISKDLDPDRKPAGPGRVYGGHSGSQTEMTPGFTMDGPISYFTRRERNKRQYRRAMEKEARQAPYLEIIKSDSVMHVLKSKYQLEDKELDSLIIEFNLYHIEHEFLDLDHEDVSRLLHAFFERYYYFGRK</sequence>
<gene>
    <name evidence="3" type="ORF">KI659_15505</name>
</gene>
<dbReference type="Proteomes" id="UP001319104">
    <property type="component" value="Unassembled WGS sequence"/>
</dbReference>
<keyword evidence="4" id="KW-1185">Reference proteome</keyword>
<evidence type="ECO:0000313" key="3">
    <source>
        <dbReference type="EMBL" id="MBS9525423.1"/>
    </source>
</evidence>
<evidence type="ECO:0000313" key="4">
    <source>
        <dbReference type="Proteomes" id="UP001319104"/>
    </source>
</evidence>
<evidence type="ECO:0000256" key="1">
    <source>
        <dbReference type="SAM" id="MobiDB-lite"/>
    </source>
</evidence>
<proteinExistence type="predicted"/>
<dbReference type="AlphaFoldDB" id="A0AAP2CIL5"/>
<organism evidence="3 4">
    <name type="scientific">Litoribacter ruber</name>
    <dbReference type="NCBI Taxonomy" id="702568"/>
    <lineage>
        <taxon>Bacteria</taxon>
        <taxon>Pseudomonadati</taxon>
        <taxon>Bacteroidota</taxon>
        <taxon>Cytophagia</taxon>
        <taxon>Cytophagales</taxon>
        <taxon>Cyclobacteriaceae</taxon>
        <taxon>Litoribacter</taxon>
    </lineage>
</organism>
<evidence type="ECO:0000256" key="2">
    <source>
        <dbReference type="SAM" id="SignalP"/>
    </source>
</evidence>
<reference evidence="3 4" key="1">
    <citation type="submission" date="2021-05" db="EMBL/GenBank/DDBJ databases">
        <authorList>
            <person name="Zhang Z.D."/>
            <person name="Osman G."/>
        </authorList>
    </citation>
    <scope>NUCLEOTIDE SEQUENCE [LARGE SCALE GENOMIC DNA]</scope>
    <source>
        <strain evidence="3 4">KCTC 32217</strain>
    </source>
</reference>
<dbReference type="InterPro" id="IPR008969">
    <property type="entry name" value="CarboxyPept-like_regulatory"/>
</dbReference>
<accession>A0AAP2CIL5</accession>
<dbReference type="RefSeq" id="WP_213946283.1">
    <property type="nucleotide sequence ID" value="NZ_JAHBGI010000002.1"/>
</dbReference>
<feature type="region of interest" description="Disordered" evidence="1">
    <location>
        <begin position="126"/>
        <end position="147"/>
    </location>
</feature>
<comment type="caution">
    <text evidence="3">The sequence shown here is derived from an EMBL/GenBank/DDBJ whole genome shotgun (WGS) entry which is preliminary data.</text>
</comment>
<keyword evidence="2" id="KW-0732">Signal</keyword>
<dbReference type="EMBL" id="JAHCMY010000012">
    <property type="protein sequence ID" value="MBS9525423.1"/>
    <property type="molecule type" value="Genomic_DNA"/>
</dbReference>